<feature type="transmembrane region" description="Helical" evidence="8">
    <location>
        <begin position="336"/>
        <end position="355"/>
    </location>
</feature>
<accession>A0A076PNK0</accession>
<dbReference type="Gene3D" id="3.30.2090.10">
    <property type="entry name" value="Multidrug efflux transporter AcrB TolC docking domain, DN and DC subdomains"/>
    <property type="match status" value="2"/>
</dbReference>
<dbReference type="Gene3D" id="1.20.1640.10">
    <property type="entry name" value="Multidrug efflux transporter AcrB transmembrane domain"/>
    <property type="match status" value="2"/>
</dbReference>
<dbReference type="Pfam" id="PF00873">
    <property type="entry name" value="ACR_tran"/>
    <property type="match status" value="1"/>
</dbReference>
<feature type="transmembrane region" description="Helical" evidence="8">
    <location>
        <begin position="487"/>
        <end position="511"/>
    </location>
</feature>
<dbReference type="KEGG" id="ctes:O987_21575"/>
<dbReference type="SUPFAM" id="SSF82714">
    <property type="entry name" value="Multidrug efflux transporter AcrB TolC docking domain, DN and DC subdomains"/>
    <property type="match status" value="2"/>
</dbReference>
<comment type="similarity">
    <text evidence="2">Belongs to the resistance-nodulation-cell division (RND) (TC 2.A.6) family.</text>
</comment>
<comment type="subcellular location">
    <subcellularLocation>
        <location evidence="1">Cell membrane</location>
        <topology evidence="1">Multi-pass membrane protein</topology>
    </subcellularLocation>
</comment>
<dbReference type="GO" id="GO:0004601">
    <property type="term" value="F:peroxidase activity"/>
    <property type="evidence" value="ECO:0007669"/>
    <property type="project" value="UniProtKB-KW"/>
</dbReference>
<dbReference type="Gene3D" id="3.30.70.1320">
    <property type="entry name" value="Multidrug efflux transporter AcrB pore domain like"/>
    <property type="match status" value="1"/>
</dbReference>
<dbReference type="AlphaFoldDB" id="A0A076PNK0"/>
<feature type="transmembrane region" description="Helical" evidence="8">
    <location>
        <begin position="1013"/>
        <end position="1039"/>
    </location>
</feature>
<sequence>MIHALIKSVLQLRGLVIAMFLVLLGVGVIAFTNLNIEAYPDPVPPAVQVITQNEGQSAEDIERYITIPVETGLTTAQHLSAIRSISLFGLSDVRLQFTYDLTYEEALQKVLNLLAQLPPLQNGVQPEISPWSPIGEVYRYQLVGPPGYSVLDLRTLQDWVVERRFRAVPGVLDVSSWGGKTKVFEVQVDTSKLAAFGLTMPELVEKLNDSNVNVGGQTVNVGQQSAVVRGVGLIQHIDDIRNTLLTQSNGNPVRVSDIGEVKVSQLPRLGIAGRDDNDDIVQGTVLMRRGEKSTPVMARVKAEVERINASDLLPPGVRIERIYDRSELIAITTKTVLFNILFGVLLVFGVQWLFLGDLRSAVVVASAIPFAFFFAIAIMVLRGESANLLSLGAIDFGLIIDATVIIVENIFRHLSGHANNGEHGDSQAPLAPVPAGFTGKLAAIYRASTEVSKPIMFAAIIILAGFLPLFTLSGVEGHIFGPMAQTYAYALAGGLIATFTVAPALSALLLSENAEHRETWFVRKLRCIYLPALRAAMANKFTTVAGAAVLVLASLIGIRGLGLEFLPTLEEGNLWVRATMPSSISLEAGNDTVNRIRRMISALPEVDTVVSQQGRTDDGTDSNGFFNAEFNVPLLARAHWRPGMDKPRLIRELGAQLEEEFPGVEFNFSQYLQDNVAESISGVKGENTVKVFGYDLDQLKATSEQIKEVMSEVPGITDLSVYTLLGQPTLNIQVDRLAAGRHGLSTGDVNTAIEAAIGGTEAGNLFERGSDRFFPIRVRLAAEYRNDIEAIKRLTVGAKDEESGRVHQIPLSEIAKVELVSGPAFIYREGQQRYIPIKFSVRDRDLGGAIHEAQERIAKLKLPPGYRLEWAGQFGNLQDAIDRLTVIVPVTLVLIALLLYATFASFTDTMLGLSVIPMAMVGGVFALFVTGTPFSVSAAIGFIALFGIAVMEGIILLSYFNQLMARGRERSAAVLEACEVRFRPVMMTCLAAAVGLLPAAFSTAIGSQVQRPLALVVVGGISMAPLLVLIVFPVLISLFSRRDRSAAMAG</sequence>
<feature type="transmembrane region" description="Helical" evidence="8">
    <location>
        <begin position="12"/>
        <end position="31"/>
    </location>
</feature>
<dbReference type="EMBL" id="CP006704">
    <property type="protein sequence ID" value="AIJ48404.1"/>
    <property type="molecule type" value="Genomic_DNA"/>
</dbReference>
<evidence type="ECO:0000256" key="4">
    <source>
        <dbReference type="ARBA" id="ARBA00022475"/>
    </source>
</evidence>
<feature type="transmembrane region" description="Helical" evidence="8">
    <location>
        <begin position="980"/>
        <end position="1001"/>
    </location>
</feature>
<proteinExistence type="inferred from homology"/>
<feature type="transmembrane region" description="Helical" evidence="8">
    <location>
        <begin position="910"/>
        <end position="930"/>
    </location>
</feature>
<dbReference type="Gene3D" id="3.30.70.1440">
    <property type="entry name" value="Multidrug efflux transporter AcrB pore domain"/>
    <property type="match status" value="1"/>
</dbReference>
<dbReference type="PANTHER" id="PTHR32063:SF12">
    <property type="entry name" value="CATION EFFLUX SYSTEM PROTEIN"/>
    <property type="match status" value="1"/>
</dbReference>
<evidence type="ECO:0000313" key="9">
    <source>
        <dbReference type="EMBL" id="AIJ48404.1"/>
    </source>
</evidence>
<evidence type="ECO:0000256" key="7">
    <source>
        <dbReference type="ARBA" id="ARBA00023136"/>
    </source>
</evidence>
<dbReference type="InterPro" id="IPR004763">
    <property type="entry name" value="CusA-like"/>
</dbReference>
<evidence type="ECO:0000256" key="2">
    <source>
        <dbReference type="ARBA" id="ARBA00010942"/>
    </source>
</evidence>
<feature type="transmembrane region" description="Helical" evidence="8">
    <location>
        <begin position="362"/>
        <end position="382"/>
    </location>
</feature>
<keyword evidence="3" id="KW-0813">Transport</keyword>
<protein>
    <submittedName>
        <fullName evidence="9">Cytochrome C peroxidase</fullName>
    </submittedName>
</protein>
<dbReference type="GO" id="GO:0008324">
    <property type="term" value="F:monoatomic cation transmembrane transporter activity"/>
    <property type="evidence" value="ECO:0007669"/>
    <property type="project" value="InterPro"/>
</dbReference>
<keyword evidence="9" id="KW-0575">Peroxidase</keyword>
<feature type="transmembrane region" description="Helical" evidence="8">
    <location>
        <begin position="455"/>
        <end position="475"/>
    </location>
</feature>
<dbReference type="InterPro" id="IPR027463">
    <property type="entry name" value="AcrB_DN_DC_subdom"/>
</dbReference>
<dbReference type="GO" id="GO:0005886">
    <property type="term" value="C:plasma membrane"/>
    <property type="evidence" value="ECO:0007669"/>
    <property type="project" value="UniProtKB-SubCell"/>
</dbReference>
<dbReference type="PANTHER" id="PTHR32063">
    <property type="match status" value="1"/>
</dbReference>
<dbReference type="InterPro" id="IPR001036">
    <property type="entry name" value="Acrflvin-R"/>
</dbReference>
<evidence type="ECO:0000256" key="1">
    <source>
        <dbReference type="ARBA" id="ARBA00004651"/>
    </source>
</evidence>
<dbReference type="GO" id="GO:0042910">
    <property type="term" value="F:xenobiotic transmembrane transporter activity"/>
    <property type="evidence" value="ECO:0007669"/>
    <property type="project" value="TreeGrafter"/>
</dbReference>
<keyword evidence="7 8" id="KW-0472">Membrane</keyword>
<evidence type="ECO:0000313" key="10">
    <source>
        <dbReference type="Proteomes" id="UP000028782"/>
    </source>
</evidence>
<dbReference type="SUPFAM" id="SSF82693">
    <property type="entry name" value="Multidrug efflux transporter AcrB pore domain, PN1, PN2, PC1 and PC2 subdomains"/>
    <property type="match status" value="2"/>
</dbReference>
<dbReference type="Gene3D" id="3.30.70.1430">
    <property type="entry name" value="Multidrug efflux transporter AcrB pore domain"/>
    <property type="match status" value="2"/>
</dbReference>
<dbReference type="Proteomes" id="UP000028782">
    <property type="component" value="Chromosome"/>
</dbReference>
<keyword evidence="5 8" id="KW-0812">Transmembrane</keyword>
<evidence type="ECO:0000256" key="5">
    <source>
        <dbReference type="ARBA" id="ARBA00022692"/>
    </source>
</evidence>
<dbReference type="HOGENOM" id="CLU_002755_1_2_4"/>
<feature type="transmembrane region" description="Helical" evidence="8">
    <location>
        <begin position="884"/>
        <end position="903"/>
    </location>
</feature>
<feature type="transmembrane region" description="Helical" evidence="8">
    <location>
        <begin position="388"/>
        <end position="407"/>
    </location>
</feature>
<dbReference type="RefSeq" id="WP_043374503.1">
    <property type="nucleotide sequence ID" value="NZ_CP006704.1"/>
</dbReference>
<keyword evidence="9" id="KW-0560">Oxidoreductase</keyword>
<keyword evidence="4" id="KW-1003">Cell membrane</keyword>
<evidence type="ECO:0000256" key="8">
    <source>
        <dbReference type="SAM" id="Phobius"/>
    </source>
</evidence>
<dbReference type="NCBIfam" id="TIGR00914">
    <property type="entry name" value="2A0601"/>
    <property type="match status" value="1"/>
</dbReference>
<keyword evidence="6 8" id="KW-1133">Transmembrane helix</keyword>
<evidence type="ECO:0000256" key="6">
    <source>
        <dbReference type="ARBA" id="ARBA00022989"/>
    </source>
</evidence>
<dbReference type="PRINTS" id="PR00702">
    <property type="entry name" value="ACRIFLAVINRP"/>
</dbReference>
<dbReference type="SUPFAM" id="SSF82866">
    <property type="entry name" value="Multidrug efflux transporter AcrB transmembrane domain"/>
    <property type="match status" value="2"/>
</dbReference>
<evidence type="ECO:0000256" key="3">
    <source>
        <dbReference type="ARBA" id="ARBA00022448"/>
    </source>
</evidence>
<name>A0A076PNK0_COMTE</name>
<feature type="transmembrane region" description="Helical" evidence="8">
    <location>
        <begin position="532"/>
        <end position="558"/>
    </location>
</feature>
<feature type="transmembrane region" description="Helical" evidence="8">
    <location>
        <begin position="936"/>
        <end position="960"/>
    </location>
</feature>
<organism evidence="9 10">
    <name type="scientific">Comamonas testosteroni TK102</name>
    <dbReference type="NCBI Taxonomy" id="1392005"/>
    <lineage>
        <taxon>Bacteria</taxon>
        <taxon>Pseudomonadati</taxon>
        <taxon>Pseudomonadota</taxon>
        <taxon>Betaproteobacteria</taxon>
        <taxon>Burkholderiales</taxon>
        <taxon>Comamonadaceae</taxon>
        <taxon>Comamonas</taxon>
    </lineage>
</organism>
<gene>
    <name evidence="9" type="ORF">O987_21575</name>
</gene>
<reference evidence="9 10" key="1">
    <citation type="journal article" date="2014" name="Genome Announc.">
        <title>Complete Genome Sequence of Polychlorinated Biphenyl Degrader Comamonas testosteroni TK102 (NBRC 109938).</title>
        <authorList>
            <person name="Fukuda K."/>
            <person name="Hosoyama A."/>
            <person name="Tsuchikane K."/>
            <person name="Ohji S."/>
            <person name="Yamazoe A."/>
            <person name="Fujita N."/>
            <person name="Shintani M."/>
            <person name="Kimbara K."/>
        </authorList>
    </citation>
    <scope>NUCLEOTIDE SEQUENCE [LARGE SCALE GENOMIC DNA]</scope>
    <source>
        <strain evidence="9">TK102</strain>
    </source>
</reference>